<dbReference type="InterPro" id="IPR036291">
    <property type="entry name" value="NAD(P)-bd_dom_sf"/>
</dbReference>
<comment type="similarity">
    <text evidence="2">Belongs to the short-chain dehydrogenases/reductases (SDR) family.</text>
</comment>
<dbReference type="PRINTS" id="PR00081">
    <property type="entry name" value="GDHRDH"/>
</dbReference>
<dbReference type="OrthoDB" id="4577644at2"/>
<evidence type="ECO:0000313" key="4">
    <source>
        <dbReference type="Proteomes" id="UP000234462"/>
    </source>
</evidence>
<dbReference type="GO" id="GO:0016491">
    <property type="term" value="F:oxidoreductase activity"/>
    <property type="evidence" value="ECO:0007669"/>
    <property type="project" value="UniProtKB-KW"/>
</dbReference>
<accession>A0A2H1L373</accession>
<reference evidence="4" key="1">
    <citation type="submission" date="2017-03" db="EMBL/GenBank/DDBJ databases">
        <authorList>
            <person name="Monnet C."/>
        </authorList>
    </citation>
    <scope>NUCLEOTIDE SEQUENCE [LARGE SCALE GENOMIC DNA]</scope>
    <source>
        <strain evidence="4">SJ5-8</strain>
    </source>
</reference>
<dbReference type="RefSeq" id="WP_101587898.1">
    <property type="nucleotide sequence ID" value="NZ_FXZM01000003.1"/>
</dbReference>
<dbReference type="AlphaFoldDB" id="A0A2H1L373"/>
<name>A0A2H1L373_9MICO</name>
<protein>
    <submittedName>
        <fullName evidence="3">Short-chain dehydrogenase</fullName>
    </submittedName>
</protein>
<gene>
    <name evidence="3" type="ORF">BJEO58_00758</name>
</gene>
<dbReference type="EMBL" id="FXZM01000003">
    <property type="protein sequence ID" value="SMY11175.1"/>
    <property type="molecule type" value="Genomic_DNA"/>
</dbReference>
<organism evidence="3 4">
    <name type="scientific">Brevibacterium jeotgali</name>
    <dbReference type="NCBI Taxonomy" id="1262550"/>
    <lineage>
        <taxon>Bacteria</taxon>
        <taxon>Bacillati</taxon>
        <taxon>Actinomycetota</taxon>
        <taxon>Actinomycetes</taxon>
        <taxon>Micrococcales</taxon>
        <taxon>Brevibacteriaceae</taxon>
        <taxon>Brevibacterium</taxon>
    </lineage>
</organism>
<dbReference type="PANTHER" id="PTHR43157">
    <property type="entry name" value="PHOSPHATIDYLINOSITOL-GLYCAN BIOSYNTHESIS CLASS F PROTEIN-RELATED"/>
    <property type="match status" value="1"/>
</dbReference>
<dbReference type="PRINTS" id="PR00080">
    <property type="entry name" value="SDRFAMILY"/>
</dbReference>
<dbReference type="SUPFAM" id="SSF51735">
    <property type="entry name" value="NAD(P)-binding Rossmann-fold domains"/>
    <property type="match status" value="1"/>
</dbReference>
<keyword evidence="1" id="KW-0560">Oxidoreductase</keyword>
<dbReference type="Proteomes" id="UP000234462">
    <property type="component" value="Unassembled WGS sequence"/>
</dbReference>
<proteinExistence type="inferred from homology"/>
<evidence type="ECO:0000256" key="2">
    <source>
        <dbReference type="RuleBase" id="RU000363"/>
    </source>
</evidence>
<dbReference type="Gene3D" id="3.40.50.720">
    <property type="entry name" value="NAD(P)-binding Rossmann-like Domain"/>
    <property type="match status" value="1"/>
</dbReference>
<evidence type="ECO:0000313" key="3">
    <source>
        <dbReference type="EMBL" id="SMY11175.1"/>
    </source>
</evidence>
<dbReference type="Pfam" id="PF00106">
    <property type="entry name" value="adh_short"/>
    <property type="match status" value="1"/>
</dbReference>
<keyword evidence="4" id="KW-1185">Reference proteome</keyword>
<evidence type="ECO:0000256" key="1">
    <source>
        <dbReference type="ARBA" id="ARBA00023002"/>
    </source>
</evidence>
<sequence length="277" mass="29719">MTPTVVLTGGSDGIGAAAARILSTRAVDLVLVGRSADKTRAVAEETGADFHIADFARLADVDRIATQIAADHGRIDVLANNAGGLFPGPRITEDGFEKTFQVDHLAPFLLTHRLLDPLLEGGGAVVNTASIGARIFGRLDLEDIQTLTTFSANRAYGNAKLANILFTKGLHERFGAQGLSSVAFHPGVVATSFASDSGTVMNRLYQGAAKRLLTSSQQGGGTLTHFISGTPGREWTSGEYYSDRLKVARTNSAAYDPEVVRRHWELSEELLRRRGWL</sequence>
<dbReference type="PANTHER" id="PTHR43157:SF31">
    <property type="entry name" value="PHOSPHATIDYLINOSITOL-GLYCAN BIOSYNTHESIS CLASS F PROTEIN"/>
    <property type="match status" value="1"/>
</dbReference>
<dbReference type="InterPro" id="IPR002347">
    <property type="entry name" value="SDR_fam"/>
</dbReference>